<evidence type="ECO:0000313" key="2">
    <source>
        <dbReference type="EMBL" id="KIJ34752.1"/>
    </source>
</evidence>
<sequence length="533" mass="59325">MLLAPESSGFQCPTQPEGTPEDKAPVQPMRQSPNQTDVCPYLIVLSFIKFSSQKGAFAICIDRGHMCICSKCHARICYAPTETSTGCMEPEIGAEYNANPENWMCVKCMRNNKMDWPWIDGRWSKELPHPCFDIDTCTVLNIIFTLEDTPLEQRMNPVVSVIQTTLEAIPCMLDHRNIHTRVINMNGVQTNAAVMGRISTFIKNVIESGLIVNLVLDTHADIKTGQVCTKPARGKQKPAANCGSLVPAMTSTAMAHILQLISSFKMSPKDAIEEACAQRMLGMYTRVILMTLIQLPGLCNFDVNDIISNTKEEKVGHKWHFRCLKCMTRTAPVEHPADVTAATQRDLTDWEATKKEAVPPKNKRKERAISGTAGTSSTLPKVAGDPQAHITELEKKIAILSQQLNIHGVGPPKKNTNIPHPRAIATHTRIEALLLADNLNISFNDAAKHIKGNNCQAQKQDRRSAKHKNKRKPPQKIQRSQGSSANENQEIQPEHLEEDSEEVNGDPIQGQEQDYSEEESDYFNIESEDSEDV</sequence>
<dbReference type="EMBL" id="KN837196">
    <property type="protein sequence ID" value="KIJ34752.1"/>
    <property type="molecule type" value="Genomic_DNA"/>
</dbReference>
<dbReference type="AlphaFoldDB" id="A0A0C9UZL5"/>
<evidence type="ECO:0000256" key="1">
    <source>
        <dbReference type="SAM" id="MobiDB-lite"/>
    </source>
</evidence>
<feature type="compositionally biased region" description="Basic residues" evidence="1">
    <location>
        <begin position="464"/>
        <end position="474"/>
    </location>
</feature>
<dbReference type="HOGENOM" id="CLU_511076_0_0_1"/>
<accession>A0A0C9UZL5</accession>
<feature type="compositionally biased region" description="Polar residues" evidence="1">
    <location>
        <begin position="477"/>
        <end position="491"/>
    </location>
</feature>
<evidence type="ECO:0000313" key="3">
    <source>
        <dbReference type="Proteomes" id="UP000054279"/>
    </source>
</evidence>
<proteinExistence type="predicted"/>
<protein>
    <submittedName>
        <fullName evidence="2">Uncharacterized protein</fullName>
    </submittedName>
</protein>
<name>A0A0C9UZL5_SPHS4</name>
<feature type="region of interest" description="Disordered" evidence="1">
    <location>
        <begin position="1"/>
        <end position="32"/>
    </location>
</feature>
<organism evidence="2 3">
    <name type="scientific">Sphaerobolus stellatus (strain SS14)</name>
    <dbReference type="NCBI Taxonomy" id="990650"/>
    <lineage>
        <taxon>Eukaryota</taxon>
        <taxon>Fungi</taxon>
        <taxon>Dikarya</taxon>
        <taxon>Basidiomycota</taxon>
        <taxon>Agaricomycotina</taxon>
        <taxon>Agaricomycetes</taxon>
        <taxon>Phallomycetidae</taxon>
        <taxon>Geastrales</taxon>
        <taxon>Sphaerobolaceae</taxon>
        <taxon>Sphaerobolus</taxon>
    </lineage>
</organism>
<feature type="region of interest" description="Disordered" evidence="1">
    <location>
        <begin position="453"/>
        <end position="533"/>
    </location>
</feature>
<gene>
    <name evidence="2" type="ORF">M422DRAFT_263108</name>
</gene>
<feature type="compositionally biased region" description="Polar residues" evidence="1">
    <location>
        <begin position="8"/>
        <end position="17"/>
    </location>
</feature>
<keyword evidence="3" id="KW-1185">Reference proteome</keyword>
<reference evidence="2 3" key="1">
    <citation type="submission" date="2014-06" db="EMBL/GenBank/DDBJ databases">
        <title>Evolutionary Origins and Diversification of the Mycorrhizal Mutualists.</title>
        <authorList>
            <consortium name="DOE Joint Genome Institute"/>
            <consortium name="Mycorrhizal Genomics Consortium"/>
            <person name="Kohler A."/>
            <person name="Kuo A."/>
            <person name="Nagy L.G."/>
            <person name="Floudas D."/>
            <person name="Copeland A."/>
            <person name="Barry K.W."/>
            <person name="Cichocki N."/>
            <person name="Veneault-Fourrey C."/>
            <person name="LaButti K."/>
            <person name="Lindquist E.A."/>
            <person name="Lipzen A."/>
            <person name="Lundell T."/>
            <person name="Morin E."/>
            <person name="Murat C."/>
            <person name="Riley R."/>
            <person name="Ohm R."/>
            <person name="Sun H."/>
            <person name="Tunlid A."/>
            <person name="Henrissat B."/>
            <person name="Grigoriev I.V."/>
            <person name="Hibbett D.S."/>
            <person name="Martin F."/>
        </authorList>
    </citation>
    <scope>NUCLEOTIDE SEQUENCE [LARGE SCALE GENOMIC DNA]</scope>
    <source>
        <strain evidence="2 3">SS14</strain>
    </source>
</reference>
<feature type="compositionally biased region" description="Acidic residues" evidence="1">
    <location>
        <begin position="514"/>
        <end position="533"/>
    </location>
</feature>
<dbReference type="Proteomes" id="UP000054279">
    <property type="component" value="Unassembled WGS sequence"/>
</dbReference>
<feature type="region of interest" description="Disordered" evidence="1">
    <location>
        <begin position="350"/>
        <end position="383"/>
    </location>
</feature>